<organism evidence="11 12">
    <name type="scientific">Exserohilum turcicum (strain 28A)</name>
    <name type="common">Northern leaf blight fungus</name>
    <name type="synonym">Setosphaeria turcica</name>
    <dbReference type="NCBI Taxonomy" id="671987"/>
    <lineage>
        <taxon>Eukaryota</taxon>
        <taxon>Fungi</taxon>
        <taxon>Dikarya</taxon>
        <taxon>Ascomycota</taxon>
        <taxon>Pezizomycotina</taxon>
        <taxon>Dothideomycetes</taxon>
        <taxon>Pleosporomycetidae</taxon>
        <taxon>Pleosporales</taxon>
        <taxon>Pleosporineae</taxon>
        <taxon>Pleosporaceae</taxon>
        <taxon>Exserohilum</taxon>
    </lineage>
</organism>
<dbReference type="InterPro" id="IPR042241">
    <property type="entry name" value="GCP_C_sf"/>
</dbReference>
<evidence type="ECO:0000256" key="7">
    <source>
        <dbReference type="SAM" id="Coils"/>
    </source>
</evidence>
<dbReference type="InterPro" id="IPR040457">
    <property type="entry name" value="GCP_C"/>
</dbReference>
<dbReference type="GO" id="GO:0000930">
    <property type="term" value="C:gamma-tubulin complex"/>
    <property type="evidence" value="ECO:0007669"/>
    <property type="project" value="UniProtKB-ARBA"/>
</dbReference>
<dbReference type="GO" id="GO:0000278">
    <property type="term" value="P:mitotic cell cycle"/>
    <property type="evidence" value="ECO:0007669"/>
    <property type="project" value="TreeGrafter"/>
</dbReference>
<feature type="region of interest" description="Disordered" evidence="8">
    <location>
        <begin position="800"/>
        <end position="930"/>
    </location>
</feature>
<evidence type="ECO:0000313" key="12">
    <source>
        <dbReference type="Proteomes" id="UP000016935"/>
    </source>
</evidence>
<reference evidence="11 12" key="2">
    <citation type="journal article" date="2013" name="PLoS Genet.">
        <title>Comparative genome structure, secondary metabolite, and effector coding capacity across Cochliobolus pathogens.</title>
        <authorList>
            <person name="Condon B.J."/>
            <person name="Leng Y."/>
            <person name="Wu D."/>
            <person name="Bushley K.E."/>
            <person name="Ohm R.A."/>
            <person name="Otillar R."/>
            <person name="Martin J."/>
            <person name="Schackwitz W."/>
            <person name="Grimwood J."/>
            <person name="MohdZainudin N."/>
            <person name="Xue C."/>
            <person name="Wang R."/>
            <person name="Manning V.A."/>
            <person name="Dhillon B."/>
            <person name="Tu Z.J."/>
            <person name="Steffenson B.J."/>
            <person name="Salamov A."/>
            <person name="Sun H."/>
            <person name="Lowry S."/>
            <person name="LaButti K."/>
            <person name="Han J."/>
            <person name="Copeland A."/>
            <person name="Lindquist E."/>
            <person name="Barry K."/>
            <person name="Schmutz J."/>
            <person name="Baker S.E."/>
            <person name="Ciuffetti L.M."/>
            <person name="Grigoriev I.V."/>
            <person name="Zhong S."/>
            <person name="Turgeon B.G."/>
        </authorList>
    </citation>
    <scope>NUCLEOTIDE SEQUENCE [LARGE SCALE GENOMIC DNA]</scope>
    <source>
        <strain evidence="12">28A</strain>
    </source>
</reference>
<evidence type="ECO:0000256" key="4">
    <source>
        <dbReference type="ARBA" id="ARBA00022701"/>
    </source>
</evidence>
<dbReference type="InterPro" id="IPR007259">
    <property type="entry name" value="GCP"/>
</dbReference>
<dbReference type="GO" id="GO:0051225">
    <property type="term" value="P:spindle assembly"/>
    <property type="evidence" value="ECO:0007669"/>
    <property type="project" value="TreeGrafter"/>
</dbReference>
<feature type="domain" description="Gamma tubulin complex component C-terminal" evidence="9">
    <location>
        <begin position="317"/>
        <end position="745"/>
    </location>
</feature>
<feature type="compositionally biased region" description="Basic and acidic residues" evidence="8">
    <location>
        <begin position="592"/>
        <end position="605"/>
    </location>
</feature>
<dbReference type="PANTHER" id="PTHR19302">
    <property type="entry name" value="GAMMA TUBULIN COMPLEX PROTEIN"/>
    <property type="match status" value="1"/>
</dbReference>
<dbReference type="Pfam" id="PF17681">
    <property type="entry name" value="GCP_N_terminal"/>
    <property type="match status" value="1"/>
</dbReference>
<dbReference type="Proteomes" id="UP000016935">
    <property type="component" value="Unassembled WGS sequence"/>
</dbReference>
<keyword evidence="12" id="KW-1185">Reference proteome</keyword>
<dbReference type="GO" id="GO:0043015">
    <property type="term" value="F:gamma-tubulin binding"/>
    <property type="evidence" value="ECO:0007669"/>
    <property type="project" value="InterPro"/>
</dbReference>
<comment type="similarity">
    <text evidence="2 6">Belongs to the TUBGCP family.</text>
</comment>
<feature type="compositionally biased region" description="Polar residues" evidence="8">
    <location>
        <begin position="832"/>
        <end position="842"/>
    </location>
</feature>
<dbReference type="STRING" id="671987.R0K3C9"/>
<evidence type="ECO:0000256" key="6">
    <source>
        <dbReference type="RuleBase" id="RU363050"/>
    </source>
</evidence>
<protein>
    <recommendedName>
        <fullName evidence="6">Spindle pole body component</fullName>
    </recommendedName>
</protein>
<evidence type="ECO:0000259" key="10">
    <source>
        <dbReference type="Pfam" id="PF17681"/>
    </source>
</evidence>
<proteinExistence type="inferred from homology"/>
<dbReference type="EMBL" id="KB908581">
    <property type="protein sequence ID" value="EOA87583.1"/>
    <property type="molecule type" value="Genomic_DNA"/>
</dbReference>
<reference evidence="11 12" key="1">
    <citation type="journal article" date="2012" name="PLoS Pathog.">
        <title>Diverse lifestyles and strategies of plant pathogenesis encoded in the genomes of eighteen Dothideomycetes fungi.</title>
        <authorList>
            <person name="Ohm R.A."/>
            <person name="Feau N."/>
            <person name="Henrissat B."/>
            <person name="Schoch C.L."/>
            <person name="Horwitz B.A."/>
            <person name="Barry K.W."/>
            <person name="Condon B.J."/>
            <person name="Copeland A.C."/>
            <person name="Dhillon B."/>
            <person name="Glaser F."/>
            <person name="Hesse C.N."/>
            <person name="Kosti I."/>
            <person name="LaButti K."/>
            <person name="Lindquist E.A."/>
            <person name="Lucas S."/>
            <person name="Salamov A.A."/>
            <person name="Bradshaw R.E."/>
            <person name="Ciuffetti L."/>
            <person name="Hamelin R.C."/>
            <person name="Kema G.H.J."/>
            <person name="Lawrence C."/>
            <person name="Scott J.A."/>
            <person name="Spatafora J.W."/>
            <person name="Turgeon B.G."/>
            <person name="de Wit P.J.G.M."/>
            <person name="Zhong S."/>
            <person name="Goodwin S.B."/>
            <person name="Grigoriev I.V."/>
        </authorList>
    </citation>
    <scope>NUCLEOTIDE SEQUENCE [LARGE SCALE GENOMIC DNA]</scope>
    <source>
        <strain evidence="12">28A</strain>
    </source>
</reference>
<feature type="domain" description="Gamma tubulin complex component protein N-terminal" evidence="10">
    <location>
        <begin position="2"/>
        <end position="310"/>
    </location>
</feature>
<dbReference type="eggNOG" id="KOG2065">
    <property type="taxonomic scope" value="Eukaryota"/>
</dbReference>
<dbReference type="GO" id="GO:0051321">
    <property type="term" value="P:meiotic cell cycle"/>
    <property type="evidence" value="ECO:0007669"/>
    <property type="project" value="TreeGrafter"/>
</dbReference>
<gene>
    <name evidence="11" type="ORF">SETTUDRAFT_39369</name>
</gene>
<dbReference type="AlphaFoldDB" id="R0K3C9"/>
<keyword evidence="4 6" id="KW-0493">Microtubule</keyword>
<dbReference type="Gene3D" id="1.20.120.1900">
    <property type="entry name" value="Gamma-tubulin complex, C-terminal domain"/>
    <property type="match status" value="1"/>
</dbReference>
<evidence type="ECO:0000256" key="2">
    <source>
        <dbReference type="ARBA" id="ARBA00010337"/>
    </source>
</evidence>
<dbReference type="GO" id="GO:0007020">
    <property type="term" value="P:microtubule nucleation"/>
    <property type="evidence" value="ECO:0007669"/>
    <property type="project" value="InterPro"/>
</dbReference>
<evidence type="ECO:0000259" key="9">
    <source>
        <dbReference type="Pfam" id="PF04130"/>
    </source>
</evidence>
<evidence type="ECO:0000256" key="3">
    <source>
        <dbReference type="ARBA" id="ARBA00022490"/>
    </source>
</evidence>
<dbReference type="GO" id="GO:0005874">
    <property type="term" value="C:microtubule"/>
    <property type="evidence" value="ECO:0007669"/>
    <property type="project" value="UniProtKB-KW"/>
</dbReference>
<feature type="compositionally biased region" description="Polar residues" evidence="8">
    <location>
        <begin position="860"/>
        <end position="875"/>
    </location>
</feature>
<accession>R0K3C9</accession>
<sequence>MLHELLLSLSGHPSPLFDAPGHVTSTASRLLSPSEEQLLSSIGHLSQLHRKLRDHTSRIAASHPSIICRAVATSITSHHLEQFQQKILDVESRILKQDASTVGAYNIVPLAGIVSEFSEWVRIMEWLWDITNHMIPAEAAFKIERMISQSASGAGIIDKLRAEAQTGFPDIEEAAHGLSKVAETSWLRQLSTWLLYGRLPSCRIDFFIQQDDEDAEEQVFILQSNLLPKFVTRQTALSILFVGKSLNQIRSLPSAVKALNAKNSSSELDLLPKHVHQLSEVTAPVSVAKLSEAIANIRLSLSRNLLQHLLPREKIVETLTVLHQFFLIGRGEFALTLIAEADEKMSSRHRSQSAAKARESVRGVLLKEAEINHILARSFSILSTLSSEDEHTDDILDVATQLLHLSVNSSSTHRPGTPGRAKDADSMLPQLANLSFDELLLSVPTSLTMDIRSPLDLFLTKSDLDVYSSINSCLLAVRRAHLHLAELWRYSSIRRDYPCPPGYQYSNSAHGRAILKRRRQRATKRSQEMRRIWATCAAAIFFLAESEAYFHGTVVQQSFRHFITWVTGAQNPSSQPPTAPSSRPSSSRFRRSMTDGDSQKQHDPEALASAHRRFLSSVAYSLLLTDQTFTKALRTMCTHVDELVAFITRLTKIQQNLDLEEDEGVEDYAQNYQKEEREVSVEMDRARRRLDSDLKALVDRLREIDSERIGASAPGTASSATREEGAYEPLRVGGIDRLLMKLDWSGEDEGGEEPYSNWQLLHHFIQSSTSRTLSIHRSTALMPCTKCKLRMHVHGAAHSNVEHANPFDDSATTDALNNREAPDTGTRPQPPTHSLSAPNPANTFHLPNGDTARHHDSAVWSETTVSPSIPSSPLLRTQRRLSNPFKDPKPLHPNETVHAAMAEPTSSPAPPSYQSCACPATPKKKTSRSLRDRVKTLFKGSKKDAATCKQEAAVLTTARFRGQGIHFLHGTMRSRRYSYLSK</sequence>
<keyword evidence="3 6" id="KW-0963">Cytoplasm</keyword>
<dbReference type="OrthoDB" id="78652at2759"/>
<name>R0K3C9_EXST2</name>
<evidence type="ECO:0000313" key="11">
    <source>
        <dbReference type="EMBL" id="EOA87583.1"/>
    </source>
</evidence>
<dbReference type="InterPro" id="IPR041470">
    <property type="entry name" value="GCP_N"/>
</dbReference>
<dbReference type="GO" id="GO:0000922">
    <property type="term" value="C:spindle pole"/>
    <property type="evidence" value="ECO:0007669"/>
    <property type="project" value="InterPro"/>
</dbReference>
<evidence type="ECO:0000256" key="5">
    <source>
        <dbReference type="ARBA" id="ARBA00023212"/>
    </source>
</evidence>
<evidence type="ECO:0000256" key="1">
    <source>
        <dbReference type="ARBA" id="ARBA00004267"/>
    </source>
</evidence>
<feature type="region of interest" description="Disordered" evidence="8">
    <location>
        <begin position="569"/>
        <end position="606"/>
    </location>
</feature>
<evidence type="ECO:0000256" key="8">
    <source>
        <dbReference type="SAM" id="MobiDB-lite"/>
    </source>
</evidence>
<dbReference type="HOGENOM" id="CLU_005595_0_0_1"/>
<keyword evidence="7" id="KW-0175">Coiled coil</keyword>
<dbReference type="PANTHER" id="PTHR19302:SF27">
    <property type="entry name" value="GAMMA-TUBULIN COMPLEX COMPONENT 4"/>
    <property type="match status" value="1"/>
</dbReference>
<dbReference type="Pfam" id="PF04130">
    <property type="entry name" value="GCP_C_terminal"/>
    <property type="match status" value="1"/>
</dbReference>
<dbReference type="GO" id="GO:0031122">
    <property type="term" value="P:cytoplasmic microtubule organization"/>
    <property type="evidence" value="ECO:0007669"/>
    <property type="project" value="TreeGrafter"/>
</dbReference>
<comment type="subcellular location">
    <subcellularLocation>
        <location evidence="1 6">Cytoplasm</location>
        <location evidence="1 6">Cytoskeleton</location>
        <location evidence="1 6">Microtubule organizing center</location>
    </subcellularLocation>
</comment>
<dbReference type="GO" id="GO:0044732">
    <property type="term" value="C:mitotic spindle pole body"/>
    <property type="evidence" value="ECO:0007669"/>
    <property type="project" value="TreeGrafter"/>
</dbReference>
<dbReference type="GeneID" id="19404467"/>
<keyword evidence="5 6" id="KW-0206">Cytoskeleton</keyword>
<dbReference type="GO" id="GO:0051011">
    <property type="term" value="F:microtubule minus-end binding"/>
    <property type="evidence" value="ECO:0007669"/>
    <property type="project" value="TreeGrafter"/>
</dbReference>
<dbReference type="RefSeq" id="XP_008024729.1">
    <property type="nucleotide sequence ID" value="XM_008026538.1"/>
</dbReference>
<feature type="coiled-coil region" evidence="7">
    <location>
        <begin position="669"/>
        <end position="707"/>
    </location>
</feature>